<gene>
    <name evidence="2" type="ORF">K491DRAFT_597767</name>
</gene>
<keyword evidence="3" id="KW-1185">Reference proteome</keyword>
<dbReference type="PANTHER" id="PTHR42085:SF2">
    <property type="entry name" value="F-BOX DOMAIN-CONTAINING PROTEIN"/>
    <property type="match status" value="1"/>
</dbReference>
<proteinExistence type="predicted"/>
<feature type="region of interest" description="Disordered" evidence="1">
    <location>
        <begin position="1"/>
        <end position="114"/>
    </location>
</feature>
<protein>
    <recommendedName>
        <fullName evidence="4">F-box domain-containing protein</fullName>
    </recommendedName>
</protein>
<organism evidence="2 3">
    <name type="scientific">Lophiostoma macrostomum CBS 122681</name>
    <dbReference type="NCBI Taxonomy" id="1314788"/>
    <lineage>
        <taxon>Eukaryota</taxon>
        <taxon>Fungi</taxon>
        <taxon>Dikarya</taxon>
        <taxon>Ascomycota</taxon>
        <taxon>Pezizomycotina</taxon>
        <taxon>Dothideomycetes</taxon>
        <taxon>Pleosporomycetidae</taxon>
        <taxon>Pleosporales</taxon>
        <taxon>Lophiostomataceae</taxon>
        <taxon>Lophiostoma</taxon>
    </lineage>
</organism>
<dbReference type="OrthoDB" id="5372935at2759"/>
<feature type="compositionally biased region" description="Basic residues" evidence="1">
    <location>
        <begin position="32"/>
        <end position="42"/>
    </location>
</feature>
<dbReference type="Proteomes" id="UP000799324">
    <property type="component" value="Unassembled WGS sequence"/>
</dbReference>
<dbReference type="EMBL" id="MU004341">
    <property type="protein sequence ID" value="KAF2656047.1"/>
    <property type="molecule type" value="Genomic_DNA"/>
</dbReference>
<dbReference type="AlphaFoldDB" id="A0A6A6T9Q9"/>
<sequence length="388" mass="44170">MAPRAKQTQAARNRESSPELGSPTAKTPVNKKTGRPIRRTAGQKKDRDGYVDSVVIEEEDDPIDVPSEDEDGRVVKPQRSKKRKRSPSPTPPPMEPIIYEESANESSDDEAPTKFRRSVAEEPITLQFNIPLGFHGPLVVKLDRSLLTGADAPPVLMHPLQVGQKADSPPPAPRKSGTTIADLPAELRNKIYRALFVTDSKLDFNDPSNFCRSAQFLYCSRLIHSEGCSVLYGENTFHFDRNKATRRPFYGQLKEIGYKDVRLFLKTIGPENLAYLRDIEFTFDDASPGATPDLSHEGRRYINDEHLKDCLRIFRGAKLRKISLDFQGRRSLQKTDTKFLSYLEQIKVDQVIAKEWKKWSYMSKINASVFTELKDVMVRRKKLYVEKV</sequence>
<feature type="compositionally biased region" description="Basic residues" evidence="1">
    <location>
        <begin position="76"/>
        <end position="86"/>
    </location>
</feature>
<reference evidence="2" key="1">
    <citation type="journal article" date="2020" name="Stud. Mycol.">
        <title>101 Dothideomycetes genomes: a test case for predicting lifestyles and emergence of pathogens.</title>
        <authorList>
            <person name="Haridas S."/>
            <person name="Albert R."/>
            <person name="Binder M."/>
            <person name="Bloem J."/>
            <person name="Labutti K."/>
            <person name="Salamov A."/>
            <person name="Andreopoulos B."/>
            <person name="Baker S."/>
            <person name="Barry K."/>
            <person name="Bills G."/>
            <person name="Bluhm B."/>
            <person name="Cannon C."/>
            <person name="Castanera R."/>
            <person name="Culley D."/>
            <person name="Daum C."/>
            <person name="Ezra D."/>
            <person name="Gonzalez J."/>
            <person name="Henrissat B."/>
            <person name="Kuo A."/>
            <person name="Liang C."/>
            <person name="Lipzen A."/>
            <person name="Lutzoni F."/>
            <person name="Magnuson J."/>
            <person name="Mondo S."/>
            <person name="Nolan M."/>
            <person name="Ohm R."/>
            <person name="Pangilinan J."/>
            <person name="Park H.-J."/>
            <person name="Ramirez L."/>
            <person name="Alfaro M."/>
            <person name="Sun H."/>
            <person name="Tritt A."/>
            <person name="Yoshinaga Y."/>
            <person name="Zwiers L.-H."/>
            <person name="Turgeon B."/>
            <person name="Goodwin S."/>
            <person name="Spatafora J."/>
            <person name="Crous P."/>
            <person name="Grigoriev I."/>
        </authorList>
    </citation>
    <scope>NUCLEOTIDE SEQUENCE</scope>
    <source>
        <strain evidence="2">CBS 122681</strain>
    </source>
</reference>
<accession>A0A6A6T9Q9</accession>
<evidence type="ECO:0000256" key="1">
    <source>
        <dbReference type="SAM" id="MobiDB-lite"/>
    </source>
</evidence>
<evidence type="ECO:0000313" key="3">
    <source>
        <dbReference type="Proteomes" id="UP000799324"/>
    </source>
</evidence>
<feature type="compositionally biased region" description="Acidic residues" evidence="1">
    <location>
        <begin position="55"/>
        <end position="71"/>
    </location>
</feature>
<feature type="compositionally biased region" description="Polar residues" evidence="1">
    <location>
        <begin position="1"/>
        <end position="11"/>
    </location>
</feature>
<name>A0A6A6T9Q9_9PLEO</name>
<dbReference type="PANTHER" id="PTHR42085">
    <property type="entry name" value="F-BOX DOMAIN-CONTAINING PROTEIN"/>
    <property type="match status" value="1"/>
</dbReference>
<dbReference type="InterPro" id="IPR038883">
    <property type="entry name" value="AN11006-like"/>
</dbReference>
<evidence type="ECO:0008006" key="4">
    <source>
        <dbReference type="Google" id="ProtNLM"/>
    </source>
</evidence>
<evidence type="ECO:0000313" key="2">
    <source>
        <dbReference type="EMBL" id="KAF2656047.1"/>
    </source>
</evidence>